<comment type="caution">
    <text evidence="3">The sequence shown here is derived from an EMBL/GenBank/DDBJ whole genome shotgun (WGS) entry which is preliminary data.</text>
</comment>
<evidence type="ECO:0000313" key="3">
    <source>
        <dbReference type="EMBL" id="KAG2101609.1"/>
    </source>
</evidence>
<keyword evidence="4" id="KW-1185">Reference proteome</keyword>
<dbReference type="OrthoDB" id="2692131at2759"/>
<protein>
    <recommendedName>
        <fullName evidence="5">CCHC-type domain-containing protein</fullName>
    </recommendedName>
</protein>
<keyword evidence="2" id="KW-0812">Transmembrane</keyword>
<sequence>MDTFLTPASFTSVFNLLWNWMCAHVAIPATVTRSPTSSSLNHSSSKSFWYSLCVLPATTIAGHFARNAALACARVAFCDGPRPVHHTSASEPAEMNVPSSKVIIASSVMWLTAMYTSRLHIKLAEFSSSCPWNKDGEFADVVDILALIVCACFGIVVGFTLGFIDTTGGCADGTFRVLDSLGMDSGMPVSHWKAGRSIVFGSGASGNESSSSSLKYLLSSRSETSRFSDSSSSAGSPTPPLLETRKTLPLEFPHTPSPDNPFLAATLLLLTPSPRQCVATLPSFSGPRLPALQILSLSAKPSQVPLTAPISLPLPQIAPVQMSTSTYRMPLHGTNATPKFDGTTTRLLAFLEDVSLLGNHASLGNEAHIKAAICYAPIEESKTWEMLDEAAGTSWKKFYDALKLLYPGCEGDHHYTQNDLENLCAKQLHITIHMHDEFGVYYQSFLKLSKFLIMKKKLAELECNKLFLDGIHETTNTIIRRHLEIKMVDHHSDEPYLMDQVYTTAVFLLSRTMVVVTTSVASPLPRQLTHTTTMTMVTTSAPAAQPSVTVMQPSGGIVVKKEYNLQSTLYECYFCGGKNHIAKWCNVHQEYISSGKIIENEGKVYMPDSSGIPGSQEDRYFKQWIDKYVGQTPVTRANTIQVQAKLYYCAALNIEIIAEIDSSAFLHTCTNEEYVAFTAKCARRSNKGKTARFEGIEVPLHPKPGPLSKVTEQVEEIVSPEVREAKAKKVPNPGTVVVKPAMKATTATSVAPVASTLMATLATQTAQYHYAFPLEDREAEKCVMDRILNMDVNVPIWDLTASSSDIRKALKDLTTSKHVMVGMVSVNELSSLPQMEQFLKGWDKHMKRANDGCIVANHFKAL</sequence>
<feature type="compositionally biased region" description="Low complexity" evidence="1">
    <location>
        <begin position="225"/>
        <end position="236"/>
    </location>
</feature>
<accession>A0A9P7F1W2</accession>
<keyword evidence="2" id="KW-0472">Membrane</keyword>
<dbReference type="GeneID" id="64704137"/>
<organism evidence="3 4">
    <name type="scientific">Suillus discolor</name>
    <dbReference type="NCBI Taxonomy" id="1912936"/>
    <lineage>
        <taxon>Eukaryota</taxon>
        <taxon>Fungi</taxon>
        <taxon>Dikarya</taxon>
        <taxon>Basidiomycota</taxon>
        <taxon>Agaricomycotina</taxon>
        <taxon>Agaricomycetes</taxon>
        <taxon>Agaricomycetidae</taxon>
        <taxon>Boletales</taxon>
        <taxon>Suillineae</taxon>
        <taxon>Suillaceae</taxon>
        <taxon>Suillus</taxon>
    </lineage>
</organism>
<name>A0A9P7F1W2_9AGAM</name>
<evidence type="ECO:0008006" key="5">
    <source>
        <dbReference type="Google" id="ProtNLM"/>
    </source>
</evidence>
<feature type="region of interest" description="Disordered" evidence="1">
    <location>
        <begin position="225"/>
        <end position="244"/>
    </location>
</feature>
<reference evidence="3" key="1">
    <citation type="journal article" date="2020" name="New Phytol.">
        <title>Comparative genomics reveals dynamic genome evolution in host specialist ectomycorrhizal fungi.</title>
        <authorList>
            <person name="Lofgren L.A."/>
            <person name="Nguyen N.H."/>
            <person name="Vilgalys R."/>
            <person name="Ruytinx J."/>
            <person name="Liao H.L."/>
            <person name="Branco S."/>
            <person name="Kuo A."/>
            <person name="LaButti K."/>
            <person name="Lipzen A."/>
            <person name="Andreopoulos W."/>
            <person name="Pangilinan J."/>
            <person name="Riley R."/>
            <person name="Hundley H."/>
            <person name="Na H."/>
            <person name="Barry K."/>
            <person name="Grigoriev I.V."/>
            <person name="Stajich J.E."/>
            <person name="Kennedy P.G."/>
        </authorList>
    </citation>
    <scope>NUCLEOTIDE SEQUENCE</scope>
    <source>
        <strain evidence="3">FC423</strain>
    </source>
</reference>
<dbReference type="AlphaFoldDB" id="A0A9P7F1W2"/>
<evidence type="ECO:0000313" key="4">
    <source>
        <dbReference type="Proteomes" id="UP000823399"/>
    </source>
</evidence>
<proteinExistence type="predicted"/>
<evidence type="ECO:0000256" key="1">
    <source>
        <dbReference type="SAM" id="MobiDB-lite"/>
    </source>
</evidence>
<dbReference type="RefSeq" id="XP_041289936.1">
    <property type="nucleotide sequence ID" value="XM_041441878.1"/>
</dbReference>
<gene>
    <name evidence="3" type="ORF">F5147DRAFT_776611</name>
</gene>
<dbReference type="EMBL" id="JABBWM010000050">
    <property type="protein sequence ID" value="KAG2101609.1"/>
    <property type="molecule type" value="Genomic_DNA"/>
</dbReference>
<keyword evidence="2" id="KW-1133">Transmembrane helix</keyword>
<evidence type="ECO:0000256" key="2">
    <source>
        <dbReference type="SAM" id="Phobius"/>
    </source>
</evidence>
<dbReference type="Proteomes" id="UP000823399">
    <property type="component" value="Unassembled WGS sequence"/>
</dbReference>
<feature type="transmembrane region" description="Helical" evidence="2">
    <location>
        <begin position="141"/>
        <end position="164"/>
    </location>
</feature>